<dbReference type="AlphaFoldDB" id="A0A8X6LMU1"/>
<gene>
    <name evidence="1" type="ORF">TNCT_339471</name>
</gene>
<dbReference type="Proteomes" id="UP000887116">
    <property type="component" value="Unassembled WGS sequence"/>
</dbReference>
<accession>A0A8X6LMU1</accession>
<evidence type="ECO:0000313" key="1">
    <source>
        <dbReference type="EMBL" id="GFR14112.1"/>
    </source>
</evidence>
<proteinExistence type="predicted"/>
<keyword evidence="2" id="KW-1185">Reference proteome</keyword>
<reference evidence="1" key="1">
    <citation type="submission" date="2020-07" db="EMBL/GenBank/DDBJ databases">
        <title>Multicomponent nature underlies the extraordinary mechanical properties of spider dragline silk.</title>
        <authorList>
            <person name="Kono N."/>
            <person name="Nakamura H."/>
            <person name="Mori M."/>
            <person name="Yoshida Y."/>
            <person name="Ohtoshi R."/>
            <person name="Malay A.D."/>
            <person name="Moran D.A.P."/>
            <person name="Tomita M."/>
            <person name="Numata K."/>
            <person name="Arakawa K."/>
        </authorList>
    </citation>
    <scope>NUCLEOTIDE SEQUENCE</scope>
</reference>
<sequence>MHQNAINDPQFCSETFHSPVNVVPCRNEHYATPPFILVGRVT</sequence>
<evidence type="ECO:0000313" key="2">
    <source>
        <dbReference type="Proteomes" id="UP000887116"/>
    </source>
</evidence>
<feature type="non-terminal residue" evidence="1">
    <location>
        <position position="42"/>
    </location>
</feature>
<dbReference type="EMBL" id="BMAO01036930">
    <property type="protein sequence ID" value="GFR14112.1"/>
    <property type="molecule type" value="Genomic_DNA"/>
</dbReference>
<organism evidence="1 2">
    <name type="scientific">Trichonephila clavata</name>
    <name type="common">Joro spider</name>
    <name type="synonym">Nephila clavata</name>
    <dbReference type="NCBI Taxonomy" id="2740835"/>
    <lineage>
        <taxon>Eukaryota</taxon>
        <taxon>Metazoa</taxon>
        <taxon>Ecdysozoa</taxon>
        <taxon>Arthropoda</taxon>
        <taxon>Chelicerata</taxon>
        <taxon>Arachnida</taxon>
        <taxon>Araneae</taxon>
        <taxon>Araneomorphae</taxon>
        <taxon>Entelegynae</taxon>
        <taxon>Araneoidea</taxon>
        <taxon>Nephilidae</taxon>
        <taxon>Trichonephila</taxon>
    </lineage>
</organism>
<name>A0A8X6LMU1_TRICU</name>
<protein>
    <submittedName>
        <fullName evidence="1">Uncharacterized protein</fullName>
    </submittedName>
</protein>
<comment type="caution">
    <text evidence="1">The sequence shown here is derived from an EMBL/GenBank/DDBJ whole genome shotgun (WGS) entry which is preliminary data.</text>
</comment>